<feature type="domain" description="C-type lectin" evidence="2">
    <location>
        <begin position="388"/>
        <end position="451"/>
    </location>
</feature>
<keyword evidence="3" id="KW-1185">Reference proteome</keyword>
<feature type="chain" id="PRO_5044653047" evidence="1">
    <location>
        <begin position="19"/>
        <end position="454"/>
    </location>
</feature>
<dbReference type="AlphaFoldDB" id="A0A6P8HGU6"/>
<dbReference type="Proteomes" id="UP000515163">
    <property type="component" value="Unplaced"/>
</dbReference>
<name>A0A6P8HGU6_ACTTE</name>
<keyword evidence="1" id="KW-0732">Signal</keyword>
<dbReference type="SMART" id="SM00034">
    <property type="entry name" value="CLECT"/>
    <property type="match status" value="1"/>
</dbReference>
<dbReference type="PANTHER" id="PTHR22803">
    <property type="entry name" value="MANNOSE, PHOSPHOLIPASE, LECTIN RECEPTOR RELATED"/>
    <property type="match status" value="1"/>
</dbReference>
<accession>A0A6P8HGU6</accession>
<dbReference type="Gene3D" id="2.60.120.200">
    <property type="match status" value="1"/>
</dbReference>
<evidence type="ECO:0000259" key="2">
    <source>
        <dbReference type="PROSITE" id="PS50041"/>
    </source>
</evidence>
<dbReference type="InterPro" id="IPR013320">
    <property type="entry name" value="ConA-like_dom_sf"/>
</dbReference>
<dbReference type="InterPro" id="IPR001304">
    <property type="entry name" value="C-type_lectin-like"/>
</dbReference>
<sequence>MWCQVLIVLAVAMPSAQANNSFFKNFGVFDIEPGHALDGHVIKSLPLFKADCMETCKETLSCFSINTYKDQHGNNLCDLNRSTKKQSPKSYSKRVGYDYSEPLKGEFCLKDDCPTKEALPDNWYKFNSSSYKYFINTTNWDGARKHCQELGGDLASFSSETENEFVFKTMLHDLNITNESNTSGLYPHLKFNGTDAGLSLIGAAQFETKDSKPAVSFNGTSYAEIPRFDLHSTDFTIAVHVFPRTASSAEQILLEGFTGSSSIFEIGIDSMNSSGISIATTNSVIKVYYKGIPNQKWTHIAFTWNYKTGVVVPHINGQRSSSTASTSPSPKSFRAMDPFYQIGKGLDGWMSNMVVVPRILTSQEIKDLFNGAISNITDTQPSILQGAWVGLNDKATEGIIQWSDGLPLTYKPNEELGNSEKKDCGLFIKINGDESAWKTEICQANATYVCKKNH</sequence>
<dbReference type="Pfam" id="PF13385">
    <property type="entry name" value="Laminin_G_3"/>
    <property type="match status" value="1"/>
</dbReference>
<evidence type="ECO:0000313" key="4">
    <source>
        <dbReference type="RefSeq" id="XP_031551773.1"/>
    </source>
</evidence>
<dbReference type="Pfam" id="PF00059">
    <property type="entry name" value="Lectin_C"/>
    <property type="match status" value="1"/>
</dbReference>
<reference evidence="4 5" key="1">
    <citation type="submission" date="2025-04" db="UniProtKB">
        <authorList>
            <consortium name="RefSeq"/>
        </authorList>
    </citation>
    <scope>IDENTIFICATION</scope>
    <source>
        <tissue evidence="4 5">Tentacle</tissue>
    </source>
</reference>
<evidence type="ECO:0000313" key="6">
    <source>
        <dbReference type="RefSeq" id="XP_031551775.1"/>
    </source>
</evidence>
<dbReference type="RefSeq" id="XP_031551775.1">
    <property type="nucleotide sequence ID" value="XM_031695915.1"/>
</dbReference>
<dbReference type="CDD" id="cd00037">
    <property type="entry name" value="CLECT"/>
    <property type="match status" value="1"/>
</dbReference>
<dbReference type="InterPro" id="IPR050111">
    <property type="entry name" value="C-type_lectin/snaclec_domain"/>
</dbReference>
<evidence type="ECO:0000256" key="1">
    <source>
        <dbReference type="SAM" id="SignalP"/>
    </source>
</evidence>
<evidence type="ECO:0000313" key="3">
    <source>
        <dbReference type="Proteomes" id="UP000515163"/>
    </source>
</evidence>
<dbReference type="GeneID" id="116289037"/>
<dbReference type="SUPFAM" id="SSF49899">
    <property type="entry name" value="Concanavalin A-like lectins/glucanases"/>
    <property type="match status" value="1"/>
</dbReference>
<proteinExistence type="predicted"/>
<dbReference type="RefSeq" id="XP_031551774.1">
    <property type="nucleotide sequence ID" value="XM_031695914.1"/>
</dbReference>
<dbReference type="InterPro" id="IPR016186">
    <property type="entry name" value="C-type_lectin-like/link_sf"/>
</dbReference>
<dbReference type="InterPro" id="IPR016187">
    <property type="entry name" value="CTDL_fold"/>
</dbReference>
<dbReference type="KEGG" id="aten:116289037"/>
<dbReference type="Gene3D" id="3.10.100.10">
    <property type="entry name" value="Mannose-Binding Protein A, subunit A"/>
    <property type="match status" value="1"/>
</dbReference>
<dbReference type="SUPFAM" id="SSF56436">
    <property type="entry name" value="C-type lectin-like"/>
    <property type="match status" value="1"/>
</dbReference>
<feature type="signal peptide" evidence="1">
    <location>
        <begin position="1"/>
        <end position="18"/>
    </location>
</feature>
<organism evidence="3 6">
    <name type="scientific">Actinia tenebrosa</name>
    <name type="common">Australian red waratah sea anemone</name>
    <dbReference type="NCBI Taxonomy" id="6105"/>
    <lineage>
        <taxon>Eukaryota</taxon>
        <taxon>Metazoa</taxon>
        <taxon>Cnidaria</taxon>
        <taxon>Anthozoa</taxon>
        <taxon>Hexacorallia</taxon>
        <taxon>Actiniaria</taxon>
        <taxon>Actiniidae</taxon>
        <taxon>Actinia</taxon>
    </lineage>
</organism>
<evidence type="ECO:0000313" key="5">
    <source>
        <dbReference type="RefSeq" id="XP_031551774.1"/>
    </source>
</evidence>
<protein>
    <submittedName>
        <fullName evidence="4 5">Uncharacterized protein LOC116289037</fullName>
    </submittedName>
</protein>
<dbReference type="RefSeq" id="XP_031551773.1">
    <property type="nucleotide sequence ID" value="XM_031695913.1"/>
</dbReference>
<dbReference type="OrthoDB" id="5945899at2759"/>
<gene>
    <name evidence="4 5 6" type="primary">LOC116289037</name>
</gene>
<dbReference type="PROSITE" id="PS50041">
    <property type="entry name" value="C_TYPE_LECTIN_2"/>
    <property type="match status" value="1"/>
</dbReference>